<dbReference type="GO" id="GO:0016987">
    <property type="term" value="F:sigma factor activity"/>
    <property type="evidence" value="ECO:0007669"/>
    <property type="project" value="UniProtKB-KW"/>
</dbReference>
<dbReference type="InterPro" id="IPR039425">
    <property type="entry name" value="RNA_pol_sigma-70-like"/>
</dbReference>
<dbReference type="GO" id="GO:0006352">
    <property type="term" value="P:DNA-templated transcription initiation"/>
    <property type="evidence" value="ECO:0007669"/>
    <property type="project" value="InterPro"/>
</dbReference>
<keyword evidence="3" id="KW-0238">DNA-binding</keyword>
<comment type="caution">
    <text evidence="7">The sequence shown here is derived from an EMBL/GenBank/DDBJ whole genome shotgun (WGS) entry which is preliminary data.</text>
</comment>
<keyword evidence="1" id="KW-0805">Transcription regulation</keyword>
<dbReference type="RefSeq" id="WP_197525651.1">
    <property type="nucleotide sequence ID" value="NZ_SJPQ01000002.1"/>
</dbReference>
<feature type="region of interest" description="Disordered" evidence="5">
    <location>
        <begin position="1"/>
        <end position="23"/>
    </location>
</feature>
<dbReference type="InterPro" id="IPR013325">
    <property type="entry name" value="RNA_pol_sigma_r2"/>
</dbReference>
<evidence type="ECO:0000256" key="5">
    <source>
        <dbReference type="SAM" id="MobiDB-lite"/>
    </source>
</evidence>
<proteinExistence type="predicted"/>
<accession>A0A5C5ZMJ3</accession>
<dbReference type="Pfam" id="PF04542">
    <property type="entry name" value="Sigma70_r2"/>
    <property type="match status" value="1"/>
</dbReference>
<evidence type="ECO:0000256" key="2">
    <source>
        <dbReference type="ARBA" id="ARBA00023082"/>
    </source>
</evidence>
<dbReference type="GO" id="GO:0003677">
    <property type="term" value="F:DNA binding"/>
    <property type="evidence" value="ECO:0007669"/>
    <property type="project" value="UniProtKB-KW"/>
</dbReference>
<keyword evidence="8" id="KW-1185">Reference proteome</keyword>
<dbReference type="EMBL" id="SJPQ01000002">
    <property type="protein sequence ID" value="TWT88694.1"/>
    <property type="molecule type" value="Genomic_DNA"/>
</dbReference>
<dbReference type="PANTHER" id="PTHR43133:SF8">
    <property type="entry name" value="RNA POLYMERASE SIGMA FACTOR HI_1459-RELATED"/>
    <property type="match status" value="1"/>
</dbReference>
<evidence type="ECO:0000256" key="4">
    <source>
        <dbReference type="ARBA" id="ARBA00023163"/>
    </source>
</evidence>
<sequence>MPPEKPATNDAPLGDDASYDGPSVEDRLSRIETLWTVVRQAHEETGAEGDTSSRAAARRAILDRYGGAVRRYALAVLRDAEGADEVYQEFALKFVRGDFGSADPQRGRFRAFVKTTVYRLVIDQCRLRQRNARRAGPMPEGFEPAAAPCEEEDHDAMLVRSWRDELLGKAWERLELLEAESGKPHHTVLRCRVEHPDLRSPELAVEFTQLLGKDVKAGAARVLLHRAREAFAELLLEEVAHSLDAPDRNAIEEELIALDLLGYCKPILERRPVQRGGA</sequence>
<gene>
    <name evidence="7" type="ORF">Mal64_21810</name>
</gene>
<evidence type="ECO:0000256" key="3">
    <source>
        <dbReference type="ARBA" id="ARBA00023125"/>
    </source>
</evidence>
<protein>
    <submittedName>
        <fullName evidence="7">RNA polymerase sigma factor</fullName>
    </submittedName>
</protein>
<evidence type="ECO:0000259" key="6">
    <source>
        <dbReference type="Pfam" id="PF04542"/>
    </source>
</evidence>
<dbReference type="PANTHER" id="PTHR43133">
    <property type="entry name" value="RNA POLYMERASE ECF-TYPE SIGMA FACTO"/>
    <property type="match status" value="1"/>
</dbReference>
<reference evidence="7 8" key="1">
    <citation type="submission" date="2019-02" db="EMBL/GenBank/DDBJ databases">
        <title>Deep-cultivation of Planctomycetes and their phenomic and genomic characterization uncovers novel biology.</title>
        <authorList>
            <person name="Wiegand S."/>
            <person name="Jogler M."/>
            <person name="Boedeker C."/>
            <person name="Pinto D."/>
            <person name="Vollmers J."/>
            <person name="Rivas-Marin E."/>
            <person name="Kohn T."/>
            <person name="Peeters S.H."/>
            <person name="Heuer A."/>
            <person name="Rast P."/>
            <person name="Oberbeckmann S."/>
            <person name="Bunk B."/>
            <person name="Jeske O."/>
            <person name="Meyerdierks A."/>
            <person name="Storesund J.E."/>
            <person name="Kallscheuer N."/>
            <person name="Luecker S."/>
            <person name="Lage O.M."/>
            <person name="Pohl T."/>
            <person name="Merkel B.J."/>
            <person name="Hornburger P."/>
            <person name="Mueller R.-W."/>
            <person name="Bruemmer F."/>
            <person name="Labrenz M."/>
            <person name="Spormann A.M."/>
            <person name="Op Den Camp H."/>
            <person name="Overmann J."/>
            <person name="Amann R."/>
            <person name="Jetten M.S.M."/>
            <person name="Mascher T."/>
            <person name="Medema M.H."/>
            <person name="Devos D.P."/>
            <person name="Kaster A.-K."/>
            <person name="Ovreas L."/>
            <person name="Rohde M."/>
            <person name="Galperin M.Y."/>
            <person name="Jogler C."/>
        </authorList>
    </citation>
    <scope>NUCLEOTIDE SEQUENCE [LARGE SCALE GENOMIC DNA]</scope>
    <source>
        <strain evidence="7 8">Mal64</strain>
    </source>
</reference>
<evidence type="ECO:0000313" key="7">
    <source>
        <dbReference type="EMBL" id="TWT88694.1"/>
    </source>
</evidence>
<dbReference type="SUPFAM" id="SSF88946">
    <property type="entry name" value="Sigma2 domain of RNA polymerase sigma factors"/>
    <property type="match status" value="1"/>
</dbReference>
<dbReference type="Proteomes" id="UP000315440">
    <property type="component" value="Unassembled WGS sequence"/>
</dbReference>
<keyword evidence="4" id="KW-0804">Transcription</keyword>
<name>A0A5C5ZMJ3_9BACT</name>
<dbReference type="InterPro" id="IPR007627">
    <property type="entry name" value="RNA_pol_sigma70_r2"/>
</dbReference>
<feature type="domain" description="RNA polymerase sigma-70 region 2" evidence="6">
    <location>
        <begin position="63"/>
        <end position="130"/>
    </location>
</feature>
<dbReference type="Gene3D" id="1.10.1740.10">
    <property type="match status" value="1"/>
</dbReference>
<evidence type="ECO:0000313" key="8">
    <source>
        <dbReference type="Proteomes" id="UP000315440"/>
    </source>
</evidence>
<keyword evidence="2" id="KW-0731">Sigma factor</keyword>
<organism evidence="7 8">
    <name type="scientific">Pseudobythopirellula maris</name>
    <dbReference type="NCBI Taxonomy" id="2527991"/>
    <lineage>
        <taxon>Bacteria</taxon>
        <taxon>Pseudomonadati</taxon>
        <taxon>Planctomycetota</taxon>
        <taxon>Planctomycetia</taxon>
        <taxon>Pirellulales</taxon>
        <taxon>Lacipirellulaceae</taxon>
        <taxon>Pseudobythopirellula</taxon>
    </lineage>
</organism>
<evidence type="ECO:0000256" key="1">
    <source>
        <dbReference type="ARBA" id="ARBA00023015"/>
    </source>
</evidence>
<dbReference type="AlphaFoldDB" id="A0A5C5ZMJ3"/>